<dbReference type="InterPro" id="IPR036849">
    <property type="entry name" value="Enolase-like_C_sf"/>
</dbReference>
<evidence type="ECO:0000256" key="11">
    <source>
        <dbReference type="ARBA" id="ARBA00045763"/>
    </source>
</evidence>
<comment type="pathway">
    <text evidence="1 12">Carbohydrate degradation; glycolysis; pyruvate from D-glyceraldehyde 3-phosphate: step 4/5.</text>
</comment>
<feature type="domain" description="Enolase C-terminal TIM barrel" evidence="16">
    <location>
        <begin position="139"/>
        <end position="425"/>
    </location>
</feature>
<feature type="domain" description="Enolase N-terminal" evidence="17">
    <location>
        <begin position="4"/>
        <end position="134"/>
    </location>
</feature>
<evidence type="ECO:0000256" key="15">
    <source>
        <dbReference type="PIRSR" id="PIRSR001400-3"/>
    </source>
</evidence>
<comment type="function">
    <text evidence="11 12">Catalyzes the reversible conversion of 2-phosphoglycerate (2-PG) into phosphoenolpyruvate (PEP). It is essential for the degradation of carbohydrates via glycolysis.</text>
</comment>
<dbReference type="PRINTS" id="PR00148">
    <property type="entry name" value="ENOLASE"/>
</dbReference>
<feature type="binding site" evidence="14">
    <location>
        <position position="155"/>
    </location>
    <ligand>
        <name>substrate</name>
    </ligand>
</feature>
<dbReference type="Gene3D" id="3.20.20.120">
    <property type="entry name" value="Enolase-like C-terminal domain"/>
    <property type="match status" value="1"/>
</dbReference>
<evidence type="ECO:0000256" key="9">
    <source>
        <dbReference type="ARBA" id="ARBA00023152"/>
    </source>
</evidence>
<evidence type="ECO:0000256" key="10">
    <source>
        <dbReference type="ARBA" id="ARBA00023239"/>
    </source>
</evidence>
<dbReference type="Pfam" id="PF00113">
    <property type="entry name" value="Enolase_C"/>
    <property type="match status" value="1"/>
</dbReference>
<evidence type="ECO:0000256" key="3">
    <source>
        <dbReference type="ARBA" id="ARBA00012058"/>
    </source>
</evidence>
<keyword evidence="5 12" id="KW-0963">Cytoplasm</keyword>
<gene>
    <name evidence="12 18" type="primary">eno</name>
    <name evidence="18" type="ORF">ENJ96_08765</name>
</gene>
<comment type="cofactor">
    <cofactor evidence="15">
        <name>Mg(2+)</name>
        <dbReference type="ChEBI" id="CHEBI:18420"/>
    </cofactor>
    <text evidence="15">Mg(2+) is required for catalysis and for stabilizing the dimer.</text>
</comment>
<feature type="active site" description="Proton acceptor" evidence="12 13">
    <location>
        <position position="337"/>
    </location>
</feature>
<dbReference type="SMART" id="SM01192">
    <property type="entry name" value="Enolase_C"/>
    <property type="match status" value="1"/>
</dbReference>
<feature type="binding site" evidence="14">
    <location>
        <position position="312"/>
    </location>
    <ligand>
        <name>substrate</name>
    </ligand>
</feature>
<feature type="binding site" evidence="14">
    <location>
        <position position="388"/>
    </location>
    <ligand>
        <name>substrate</name>
    </ligand>
</feature>
<keyword evidence="6 12" id="KW-0964">Secreted</keyword>
<feature type="binding site" evidence="12">
    <location>
        <position position="367"/>
    </location>
    <ligand>
        <name>(2R)-2-phosphoglycerate</name>
        <dbReference type="ChEBI" id="CHEBI:58289"/>
    </ligand>
</feature>
<dbReference type="NCBIfam" id="TIGR01060">
    <property type="entry name" value="eno"/>
    <property type="match status" value="1"/>
</dbReference>
<feature type="binding site" evidence="14">
    <location>
        <begin position="364"/>
        <end position="367"/>
    </location>
    <ligand>
        <name>substrate</name>
    </ligand>
</feature>
<feature type="binding site" evidence="12">
    <location>
        <position position="337"/>
    </location>
    <ligand>
        <name>(2R)-2-phosphoglycerate</name>
        <dbReference type="ChEBI" id="CHEBI:58289"/>
    </ligand>
</feature>
<dbReference type="EMBL" id="DROK01000259">
    <property type="protein sequence ID" value="HHI97927.1"/>
    <property type="molecule type" value="Genomic_DNA"/>
</dbReference>
<dbReference type="EC" id="4.2.1.11" evidence="3 12"/>
<dbReference type="InterPro" id="IPR020811">
    <property type="entry name" value="Enolase_N"/>
</dbReference>
<dbReference type="GO" id="GO:0000287">
    <property type="term" value="F:magnesium ion binding"/>
    <property type="evidence" value="ECO:0007669"/>
    <property type="project" value="UniProtKB-UniRule"/>
</dbReference>
<dbReference type="SUPFAM" id="SSF54826">
    <property type="entry name" value="Enolase N-terminal domain-like"/>
    <property type="match status" value="1"/>
</dbReference>
<dbReference type="FunFam" id="3.20.20.120:FF:000001">
    <property type="entry name" value="Enolase"/>
    <property type="match status" value="1"/>
</dbReference>
<evidence type="ECO:0000256" key="1">
    <source>
        <dbReference type="ARBA" id="ARBA00005031"/>
    </source>
</evidence>
<dbReference type="SMART" id="SM01193">
    <property type="entry name" value="Enolase_N"/>
    <property type="match status" value="1"/>
</dbReference>
<dbReference type="FunFam" id="3.30.390.10:FF:000001">
    <property type="entry name" value="Enolase"/>
    <property type="match status" value="1"/>
</dbReference>
<comment type="catalytic activity">
    <reaction evidence="12">
        <text>(2R)-2-phosphoglycerate = phosphoenolpyruvate + H2O</text>
        <dbReference type="Rhea" id="RHEA:10164"/>
        <dbReference type="ChEBI" id="CHEBI:15377"/>
        <dbReference type="ChEBI" id="CHEBI:58289"/>
        <dbReference type="ChEBI" id="CHEBI:58702"/>
        <dbReference type="EC" id="4.2.1.11"/>
    </reaction>
</comment>
<name>A0A7V5P1K7_9BACT</name>
<dbReference type="PANTHER" id="PTHR11902:SF1">
    <property type="entry name" value="ENOLASE"/>
    <property type="match status" value="1"/>
</dbReference>
<comment type="caution">
    <text evidence="18">The sequence shown here is derived from an EMBL/GenBank/DDBJ whole genome shotgun (WGS) entry which is preliminary data.</text>
</comment>
<evidence type="ECO:0000256" key="13">
    <source>
        <dbReference type="PIRSR" id="PIRSR001400-1"/>
    </source>
</evidence>
<dbReference type="GO" id="GO:0004634">
    <property type="term" value="F:phosphopyruvate hydratase activity"/>
    <property type="evidence" value="ECO:0007669"/>
    <property type="project" value="UniProtKB-UniRule"/>
</dbReference>
<dbReference type="GO" id="GO:0009986">
    <property type="term" value="C:cell surface"/>
    <property type="evidence" value="ECO:0007669"/>
    <property type="project" value="UniProtKB-SubCell"/>
</dbReference>
<dbReference type="InterPro" id="IPR020809">
    <property type="entry name" value="Enolase_CS"/>
</dbReference>
<dbReference type="UniPathway" id="UPA00109">
    <property type="reaction ID" value="UER00187"/>
</dbReference>
<evidence type="ECO:0000256" key="5">
    <source>
        <dbReference type="ARBA" id="ARBA00022490"/>
    </source>
</evidence>
<keyword evidence="8 12" id="KW-0460">Magnesium</keyword>
<dbReference type="CDD" id="cd03313">
    <property type="entry name" value="enolase"/>
    <property type="match status" value="1"/>
</dbReference>
<evidence type="ECO:0000256" key="4">
    <source>
        <dbReference type="ARBA" id="ARBA00017068"/>
    </source>
</evidence>
<dbReference type="Pfam" id="PF03952">
    <property type="entry name" value="Enolase_N"/>
    <property type="match status" value="1"/>
</dbReference>
<feature type="binding site" evidence="14">
    <location>
        <position position="285"/>
    </location>
    <ligand>
        <name>substrate</name>
    </ligand>
</feature>
<feature type="active site" description="Proton donor" evidence="12 13">
    <location>
        <position position="205"/>
    </location>
</feature>
<feature type="binding site" evidence="12">
    <location>
        <position position="388"/>
    </location>
    <ligand>
        <name>(2R)-2-phosphoglycerate</name>
        <dbReference type="ChEBI" id="CHEBI:58289"/>
    </ligand>
</feature>
<dbReference type="GO" id="GO:0006096">
    <property type="term" value="P:glycolytic process"/>
    <property type="evidence" value="ECO:0007669"/>
    <property type="project" value="UniProtKB-UniRule"/>
</dbReference>
<feature type="binding site" evidence="12 15">
    <location>
        <position position="312"/>
    </location>
    <ligand>
        <name>Mg(2+)</name>
        <dbReference type="ChEBI" id="CHEBI:18420"/>
    </ligand>
</feature>
<proteinExistence type="inferred from homology"/>
<evidence type="ECO:0000256" key="14">
    <source>
        <dbReference type="PIRSR" id="PIRSR001400-2"/>
    </source>
</evidence>
<evidence type="ECO:0000256" key="6">
    <source>
        <dbReference type="ARBA" id="ARBA00022525"/>
    </source>
</evidence>
<dbReference type="SUPFAM" id="SSF51604">
    <property type="entry name" value="Enolase C-terminal domain-like"/>
    <property type="match status" value="1"/>
</dbReference>
<dbReference type="InterPro" id="IPR000941">
    <property type="entry name" value="Enolase"/>
</dbReference>
<evidence type="ECO:0000256" key="2">
    <source>
        <dbReference type="ARBA" id="ARBA00009604"/>
    </source>
</evidence>
<keyword evidence="10 12" id="KW-0456">Lyase</keyword>
<dbReference type="Gene3D" id="3.30.390.10">
    <property type="entry name" value="Enolase-like, N-terminal domain"/>
    <property type="match status" value="1"/>
</dbReference>
<evidence type="ECO:0000256" key="7">
    <source>
        <dbReference type="ARBA" id="ARBA00022723"/>
    </source>
</evidence>
<feature type="binding site" evidence="14">
    <location>
        <position position="164"/>
    </location>
    <ligand>
        <name>substrate</name>
    </ligand>
</feature>
<comment type="similarity">
    <text evidence="2 12">Belongs to the enolase family.</text>
</comment>
<evidence type="ECO:0000313" key="18">
    <source>
        <dbReference type="EMBL" id="HHI97927.1"/>
    </source>
</evidence>
<evidence type="ECO:0000259" key="17">
    <source>
        <dbReference type="SMART" id="SM01193"/>
    </source>
</evidence>
<dbReference type="PIRSF" id="PIRSF001400">
    <property type="entry name" value="Enolase"/>
    <property type="match status" value="1"/>
</dbReference>
<dbReference type="AlphaFoldDB" id="A0A7V5P1K7"/>
<comment type="cofactor">
    <cofactor evidence="12">
        <name>Mg(2+)</name>
        <dbReference type="ChEBI" id="CHEBI:18420"/>
    </cofactor>
    <text evidence="12">Binds a second Mg(2+) ion via substrate during catalysis.</text>
</comment>
<evidence type="ECO:0000256" key="12">
    <source>
        <dbReference type="HAMAP-Rule" id="MF_00318"/>
    </source>
</evidence>
<dbReference type="Proteomes" id="UP000886101">
    <property type="component" value="Unassembled WGS sequence"/>
</dbReference>
<protein>
    <recommendedName>
        <fullName evidence="4 12">Enolase</fullName>
        <ecNumber evidence="3 12">4.2.1.11</ecNumber>
    </recommendedName>
    <alternativeName>
        <fullName evidence="12">2-phospho-D-glycerate hydro-lyase</fullName>
    </alternativeName>
    <alternativeName>
        <fullName evidence="12">2-phosphoglycerate dehydratase</fullName>
    </alternativeName>
</protein>
<dbReference type="PANTHER" id="PTHR11902">
    <property type="entry name" value="ENOLASE"/>
    <property type="match status" value="1"/>
</dbReference>
<feature type="binding site" evidence="12">
    <location>
        <position position="366"/>
    </location>
    <ligand>
        <name>(2R)-2-phosphoglycerate</name>
        <dbReference type="ChEBI" id="CHEBI:58289"/>
    </ligand>
</feature>
<evidence type="ECO:0000256" key="8">
    <source>
        <dbReference type="ARBA" id="ARBA00022842"/>
    </source>
</evidence>
<dbReference type="HAMAP" id="MF_00318">
    <property type="entry name" value="Enolase"/>
    <property type="match status" value="1"/>
</dbReference>
<feature type="binding site" evidence="12 15">
    <location>
        <position position="285"/>
    </location>
    <ligand>
        <name>Mg(2+)</name>
        <dbReference type="ChEBI" id="CHEBI:18420"/>
    </ligand>
</feature>
<sequence length="426" mass="45992">MGEIVQIRAREILDSRGNPTLEVEVWLEGGAFGRAAVPSGASTGTHEALELRDKDESRYHGKGVLRAVENVNNIIASELIGMESTAQAEIDALLIELDGTENKRRLGANAILGVSMAVAQASAQEVGLPLYAYLGGVGATVLPVPLMNVINGGVHADNDLDIQEFMIVPLGAPSFSEALRYGAETYHTLKKVLKEKGYRTSVGDEGGFAPEVKNTKEALEILVQAIEKAGYRPGEDIALALDAAASEFFKEGQYVLAGEGKTLSAEELVSFYAELIEEFPIISLEDGCAEDDWDGWKILNERLGDKIQLVGDDIFVTNISRLTRGITQKVANAILIKLNQIGTVTETLEAIRLAQTSAWRTVISHRSGETEDTFIADLAVAVNSGQIKTGAPARSERVAKYNQLLRIEEDLGPVARFAGKQAFVRL</sequence>
<dbReference type="SFLD" id="SFLDG00178">
    <property type="entry name" value="enolase"/>
    <property type="match status" value="1"/>
</dbReference>
<organism evidence="18">
    <name type="scientific">Thermodesulfatator atlanticus</name>
    <dbReference type="NCBI Taxonomy" id="501497"/>
    <lineage>
        <taxon>Bacteria</taxon>
        <taxon>Pseudomonadati</taxon>
        <taxon>Thermodesulfobacteriota</taxon>
        <taxon>Thermodesulfobacteria</taxon>
        <taxon>Thermodesulfobacteriales</taxon>
        <taxon>Thermodesulfatatoraceae</taxon>
        <taxon>Thermodesulfatator</taxon>
    </lineage>
</organism>
<dbReference type="InterPro" id="IPR029017">
    <property type="entry name" value="Enolase-like_N"/>
</dbReference>
<evidence type="ECO:0000259" key="16">
    <source>
        <dbReference type="SMART" id="SM01192"/>
    </source>
</evidence>
<keyword evidence="9 12" id="KW-0324">Glycolysis</keyword>
<feature type="binding site" evidence="12 15">
    <location>
        <position position="242"/>
    </location>
    <ligand>
        <name>Mg(2+)</name>
        <dbReference type="ChEBI" id="CHEBI:18420"/>
    </ligand>
</feature>
<comment type="subcellular location">
    <subcellularLocation>
        <location evidence="12">Cytoplasm</location>
    </subcellularLocation>
    <subcellularLocation>
        <location evidence="12">Secreted</location>
    </subcellularLocation>
    <subcellularLocation>
        <location evidence="12">Cell surface</location>
    </subcellularLocation>
    <text evidence="12">Fractions of enolase are present in both the cytoplasm and on the cell surface.</text>
</comment>
<dbReference type="GO" id="GO:0000015">
    <property type="term" value="C:phosphopyruvate hydratase complex"/>
    <property type="evidence" value="ECO:0007669"/>
    <property type="project" value="InterPro"/>
</dbReference>
<reference evidence="18" key="1">
    <citation type="journal article" date="2020" name="mSystems">
        <title>Genome- and Community-Level Interaction Insights into Carbon Utilization and Element Cycling Functions of Hydrothermarchaeota in Hydrothermal Sediment.</title>
        <authorList>
            <person name="Zhou Z."/>
            <person name="Liu Y."/>
            <person name="Xu W."/>
            <person name="Pan J."/>
            <person name="Luo Z.H."/>
            <person name="Li M."/>
        </authorList>
    </citation>
    <scope>NUCLEOTIDE SEQUENCE [LARGE SCALE GENOMIC DNA]</scope>
    <source>
        <strain evidence="18">HyVt-533</strain>
    </source>
</reference>
<feature type="binding site" evidence="12">
    <location>
        <position position="163"/>
    </location>
    <ligand>
        <name>(2R)-2-phosphoglycerate</name>
        <dbReference type="ChEBI" id="CHEBI:58289"/>
    </ligand>
</feature>
<dbReference type="GO" id="GO:0005576">
    <property type="term" value="C:extracellular region"/>
    <property type="evidence" value="ECO:0007669"/>
    <property type="project" value="UniProtKB-SubCell"/>
</dbReference>
<dbReference type="SFLD" id="SFLDS00001">
    <property type="entry name" value="Enolase"/>
    <property type="match status" value="1"/>
</dbReference>
<dbReference type="PROSITE" id="PS00164">
    <property type="entry name" value="ENOLASE"/>
    <property type="match status" value="1"/>
</dbReference>
<dbReference type="SFLD" id="SFLDF00002">
    <property type="entry name" value="enolase"/>
    <property type="match status" value="1"/>
</dbReference>
<accession>A0A7V5P1K7</accession>
<dbReference type="InterPro" id="IPR020810">
    <property type="entry name" value="Enolase_C"/>
</dbReference>
<keyword evidence="7 12" id="KW-0479">Metal-binding</keyword>